<dbReference type="Proteomes" id="UP001057375">
    <property type="component" value="Unassembled WGS sequence"/>
</dbReference>
<keyword evidence="9" id="KW-0282">Flagellum</keyword>
<comment type="caution">
    <text evidence="9">The sequence shown here is derived from an EMBL/GenBank/DDBJ whole genome shotgun (WGS) entry which is preliminary data.</text>
</comment>
<dbReference type="PANTHER" id="PTHR21442">
    <property type="entry name" value="CILIA- AND FLAGELLA-ASSOCIATED PROTEIN 206"/>
    <property type="match status" value="1"/>
</dbReference>
<evidence type="ECO:0000256" key="4">
    <source>
        <dbReference type="ARBA" id="ARBA00022490"/>
    </source>
</evidence>
<evidence type="ECO:0000256" key="2">
    <source>
        <dbReference type="ARBA" id="ARBA00010500"/>
    </source>
</evidence>
<gene>
    <name evidence="9" type="ORF">ADUPG1_008926</name>
</gene>
<evidence type="ECO:0000313" key="9">
    <source>
        <dbReference type="EMBL" id="GKT35855.1"/>
    </source>
</evidence>
<evidence type="ECO:0000313" key="10">
    <source>
        <dbReference type="Proteomes" id="UP001057375"/>
    </source>
</evidence>
<reference evidence="9" key="1">
    <citation type="submission" date="2022-03" db="EMBL/GenBank/DDBJ databases">
        <title>Draft genome sequence of Aduncisulcus paluster, a free-living microaerophilic Fornicata.</title>
        <authorList>
            <person name="Yuyama I."/>
            <person name="Kume K."/>
            <person name="Tamura T."/>
            <person name="Inagaki Y."/>
            <person name="Hashimoto T."/>
        </authorList>
    </citation>
    <scope>NUCLEOTIDE SEQUENCE</scope>
    <source>
        <strain evidence="9">NY0171</strain>
    </source>
</reference>
<dbReference type="EMBL" id="BQXS01011084">
    <property type="protein sequence ID" value="GKT35855.1"/>
    <property type="molecule type" value="Genomic_DNA"/>
</dbReference>
<keyword evidence="8" id="KW-0966">Cell projection</keyword>
<evidence type="ECO:0000256" key="7">
    <source>
        <dbReference type="ARBA" id="ARBA00023212"/>
    </source>
</evidence>
<name>A0ABQ5KTR1_9EUKA</name>
<organism evidence="9 10">
    <name type="scientific">Aduncisulcus paluster</name>
    <dbReference type="NCBI Taxonomy" id="2918883"/>
    <lineage>
        <taxon>Eukaryota</taxon>
        <taxon>Metamonada</taxon>
        <taxon>Carpediemonas-like organisms</taxon>
        <taxon>Aduncisulcus</taxon>
    </lineage>
</organism>
<evidence type="ECO:0000256" key="5">
    <source>
        <dbReference type="ARBA" id="ARBA00022794"/>
    </source>
</evidence>
<keyword evidence="7" id="KW-0206">Cytoskeleton</keyword>
<keyword evidence="6" id="KW-0969">Cilium</keyword>
<dbReference type="InterPro" id="IPR021897">
    <property type="entry name" value="FAP206"/>
</dbReference>
<protein>
    <recommendedName>
        <fullName evidence="3">Cilia- and flagella-associated protein 206</fullName>
    </recommendedName>
</protein>
<keyword evidence="5" id="KW-0970">Cilium biogenesis/degradation</keyword>
<comment type="similarity">
    <text evidence="2">Belongs to the CFAP206 family.</text>
</comment>
<evidence type="ECO:0000256" key="8">
    <source>
        <dbReference type="ARBA" id="ARBA00023273"/>
    </source>
</evidence>
<keyword evidence="4" id="KW-0963">Cytoplasm</keyword>
<evidence type="ECO:0000256" key="6">
    <source>
        <dbReference type="ARBA" id="ARBA00023069"/>
    </source>
</evidence>
<accession>A0ABQ5KTR1</accession>
<keyword evidence="10" id="KW-1185">Reference proteome</keyword>
<comment type="subcellular location">
    <subcellularLocation>
        <location evidence="1">Cytoplasm</location>
        <location evidence="1">Cytoskeleton</location>
        <location evidence="1">Cilium axoneme</location>
    </subcellularLocation>
</comment>
<sequence length="869" mass="96564">MKPIPGLVSQVVNECRIARWPVSEHLAEFVCRSVLINSFRQIKPDKPLSSETFEQITEYCKTILLAPGDPVPYTLRMLSDYSQSLTDYFEQIRDLRGKRRRDCNLAMIDLRDLHVNTQVFERLVDFCKSTHIIATIAHPSDLKTAADSAILASDTASALASVLPQEQILIFKQSIDSDDQNPAWEQLNDLCEIVHGIRFLNAPPTAELDGMMATINSNLAKLNSTISDLKREYDEFYTPIIIKYLHSHGIGDSADSSTVDAALLRLSKALIKESNNRFILRLLLTRYQVIFAEITLQMGNTLTEFKKAQITVENFVTGKSIIAKNQIFPHFSHVASLYDTIAICCSAAAILQSGIVGLMSYLDDSKYSIRYIYEKRRPKPIHGSSVVRQAFLDEKEKREKKQTTSLPSDSSSLSLPPICSGFGLSLIESLDAINDLTWIRTLQEKESELEKKRLRGVAKEGSRDIASTTLEVLNDVSWLHELQQYKALSPEQNMFFPRFMGNSDLSTIVGMSLSRPGFLREMKEYSFDSSISAPAPKNPETLCSPTLSNPTLPFVPYSQPSHTYTHSIVLPTSLPSISVFDTQMSKDSFLTDTIGVVASLISLPLASPAHLPLALCGIGDLVQGIVEHKIYESPSWGSGLTSRRGFPCLFNHPPSSAEARCSCAPAPSAIPSATSANQVDVAGPDPVEANEYDSGEYVAGHGFSRIKTLSFLTDYSAMCQCSVFGKANDYYADYLANLFEPLELLDIQGRKSDAIVEFGIQTPIHFVEKHIDTKYTSSEWELRKLAIHLTNITHKRTHAVQTDRSHFKRDEFVEALPPKDSSTQTPVDSGTSTKRVIRRVAGLSVSQSGHATMKRSQFVVKNLVAELDL</sequence>
<proteinExistence type="inferred from homology"/>
<dbReference type="PANTHER" id="PTHR21442:SF0">
    <property type="entry name" value="CILIA- AND FLAGELLA-ASSOCIATED PROTEIN 206"/>
    <property type="match status" value="1"/>
</dbReference>
<evidence type="ECO:0000256" key="3">
    <source>
        <dbReference type="ARBA" id="ARBA00021602"/>
    </source>
</evidence>
<evidence type="ECO:0000256" key="1">
    <source>
        <dbReference type="ARBA" id="ARBA00004430"/>
    </source>
</evidence>